<evidence type="ECO:0000313" key="3">
    <source>
        <dbReference type="Proteomes" id="UP000326950"/>
    </source>
</evidence>
<proteinExistence type="predicted"/>
<dbReference type="AlphaFoldDB" id="A0A5N6UEG7"/>
<name>A0A5N6UEG7_ASPTM</name>
<keyword evidence="1" id="KW-0812">Transmembrane</keyword>
<dbReference type="EMBL" id="ML738740">
    <property type="protein sequence ID" value="KAE8156953.1"/>
    <property type="molecule type" value="Genomic_DNA"/>
</dbReference>
<accession>A0A5N6UEG7</accession>
<keyword evidence="1" id="KW-1133">Transmembrane helix</keyword>
<feature type="transmembrane region" description="Helical" evidence="1">
    <location>
        <begin position="12"/>
        <end position="32"/>
    </location>
</feature>
<sequence length="72" mass="8407">MCFILRDYHVAGYNFVLALLLLVRMLALWGWAESPKSKLEGEQNKRVRVMPERESLKTIQLAVLFLFLSCHI</sequence>
<keyword evidence="1" id="KW-0472">Membrane</keyword>
<keyword evidence="3" id="KW-1185">Reference proteome</keyword>
<dbReference type="Proteomes" id="UP000326950">
    <property type="component" value="Unassembled WGS sequence"/>
</dbReference>
<reference evidence="2 3" key="1">
    <citation type="submission" date="2019-04" db="EMBL/GenBank/DDBJ databases">
        <title>Friends and foes A comparative genomics study of 23 Aspergillus species from section Flavi.</title>
        <authorList>
            <consortium name="DOE Joint Genome Institute"/>
            <person name="Kjaerbolling I."/>
            <person name="Vesth T."/>
            <person name="Frisvad J.C."/>
            <person name="Nybo J.L."/>
            <person name="Theobald S."/>
            <person name="Kildgaard S."/>
            <person name="Isbrandt T."/>
            <person name="Kuo A."/>
            <person name="Sato A."/>
            <person name="Lyhne E.K."/>
            <person name="Kogle M.E."/>
            <person name="Wiebenga A."/>
            <person name="Kun R.S."/>
            <person name="Lubbers R.J."/>
            <person name="Makela M.R."/>
            <person name="Barry K."/>
            <person name="Chovatia M."/>
            <person name="Clum A."/>
            <person name="Daum C."/>
            <person name="Haridas S."/>
            <person name="He G."/>
            <person name="LaButti K."/>
            <person name="Lipzen A."/>
            <person name="Mondo S."/>
            <person name="Riley R."/>
            <person name="Salamov A."/>
            <person name="Simmons B.A."/>
            <person name="Magnuson J.K."/>
            <person name="Henrissat B."/>
            <person name="Mortensen U.H."/>
            <person name="Larsen T.O."/>
            <person name="Devries R.P."/>
            <person name="Grigoriev I.V."/>
            <person name="Machida M."/>
            <person name="Baker S.E."/>
            <person name="Andersen M.R."/>
        </authorList>
    </citation>
    <scope>NUCLEOTIDE SEQUENCE [LARGE SCALE GENOMIC DNA]</scope>
    <source>
        <strain evidence="2 3">CBS 117626</strain>
    </source>
</reference>
<gene>
    <name evidence="2" type="ORF">BDV40DRAFT_279768</name>
</gene>
<evidence type="ECO:0000256" key="1">
    <source>
        <dbReference type="SAM" id="Phobius"/>
    </source>
</evidence>
<protein>
    <submittedName>
        <fullName evidence="2">Uncharacterized protein</fullName>
    </submittedName>
</protein>
<organism evidence="2 3">
    <name type="scientific">Aspergillus tamarii</name>
    <dbReference type="NCBI Taxonomy" id="41984"/>
    <lineage>
        <taxon>Eukaryota</taxon>
        <taxon>Fungi</taxon>
        <taxon>Dikarya</taxon>
        <taxon>Ascomycota</taxon>
        <taxon>Pezizomycotina</taxon>
        <taxon>Eurotiomycetes</taxon>
        <taxon>Eurotiomycetidae</taxon>
        <taxon>Eurotiales</taxon>
        <taxon>Aspergillaceae</taxon>
        <taxon>Aspergillus</taxon>
        <taxon>Aspergillus subgen. Circumdati</taxon>
    </lineage>
</organism>
<evidence type="ECO:0000313" key="2">
    <source>
        <dbReference type="EMBL" id="KAE8156953.1"/>
    </source>
</evidence>